<accession>A0A545UZ22</accession>
<protein>
    <submittedName>
        <fullName evidence="2">Peptidase M61 domain-containing protein</fullName>
    </submittedName>
</protein>
<dbReference type="InterPro" id="IPR001478">
    <property type="entry name" value="PDZ"/>
</dbReference>
<dbReference type="STRING" id="43265.A0A545UZ22"/>
<reference evidence="2 3" key="1">
    <citation type="journal article" date="2019" name="Appl. Microbiol. Biotechnol.">
        <title>Genome sequence of Isaria javanica and comparative genome analysis insights into family S53 peptidase evolution in fungal entomopathogens.</title>
        <authorList>
            <person name="Lin R."/>
            <person name="Zhang X."/>
            <person name="Xin B."/>
            <person name="Zou M."/>
            <person name="Gao Y."/>
            <person name="Qin F."/>
            <person name="Hu Q."/>
            <person name="Xie B."/>
            <person name="Cheng X."/>
        </authorList>
    </citation>
    <scope>NUCLEOTIDE SEQUENCE [LARGE SCALE GENOMIC DNA]</scope>
    <source>
        <strain evidence="2 3">IJ1G</strain>
    </source>
</reference>
<gene>
    <name evidence="2" type="ORF">IF1G_06680</name>
</gene>
<proteinExistence type="predicted"/>
<dbReference type="InterPro" id="IPR027268">
    <property type="entry name" value="Peptidase_M4/M1_CTD_sf"/>
</dbReference>
<sequence length="558" mass="62032">MAKTPPKYGVVIQPRGNDSSLDKLLVTVTLESPQRKELQSLCLFMATADDPPHRYSESNTSATDASGRLDVTFSTADDGSIDVVVSRDTVGDVVLLLEVTPAAIDELTSPMISTELHRDQGGLIGVGSWFLPHVPYRDVSTCHVEWDLSLAAPNTTASWSFGEGPQRTTQTGSDNLLLSSVFMVGPIASYQTEATPAAGNSSSTPRKGDQAPRIYSFGELPACFQLLQKAAAPIFFYARSIFENPECIMKIYIRKIPRGFSGHNFASCFMISYSDLDKPRHDAELIRYMSHEMTHNWAYLGNEPDGYQNMWFIEGIADFYALYLPIMAGVKGSKYFCQTLDEFLIIYYTSPYLRTPLRQVPNDSNGILVSYRRGFMYFLLLDAQLRAAAESRGESAQDQIAVHSTIMSICHKHWNEGGTNSAFWRETLYATLGKDTVDAGLRDMMDGKVLEPHPDLTFPVAGKTVRLKRCEQAMVELGFSDKSFGTRVIKGLVPGSKAQLAGMQNGDRLLYSPSLSSCRMDPDRPFWFVSQRGNTKMHGEYCPRSSTTVPSYRTEILD</sequence>
<name>A0A545UZ22_9HYPO</name>
<comment type="caution">
    <text evidence="2">The sequence shown here is derived from an EMBL/GenBank/DDBJ whole genome shotgun (WGS) entry which is preliminary data.</text>
</comment>
<organism evidence="2 3">
    <name type="scientific">Cordyceps javanica</name>
    <dbReference type="NCBI Taxonomy" id="43265"/>
    <lineage>
        <taxon>Eukaryota</taxon>
        <taxon>Fungi</taxon>
        <taxon>Dikarya</taxon>
        <taxon>Ascomycota</taxon>
        <taxon>Pezizomycotina</taxon>
        <taxon>Sordariomycetes</taxon>
        <taxon>Hypocreomycetidae</taxon>
        <taxon>Hypocreales</taxon>
        <taxon>Cordycipitaceae</taxon>
        <taxon>Cordyceps</taxon>
    </lineage>
</organism>
<evidence type="ECO:0000313" key="3">
    <source>
        <dbReference type="Proteomes" id="UP000315783"/>
    </source>
</evidence>
<dbReference type="PROSITE" id="PS50106">
    <property type="entry name" value="PDZ"/>
    <property type="match status" value="1"/>
</dbReference>
<evidence type="ECO:0000259" key="1">
    <source>
        <dbReference type="PROSITE" id="PS50106"/>
    </source>
</evidence>
<dbReference type="SUPFAM" id="SSF55486">
    <property type="entry name" value="Metalloproteases ('zincins'), catalytic domain"/>
    <property type="match status" value="1"/>
</dbReference>
<dbReference type="Gene3D" id="1.10.390.10">
    <property type="entry name" value="Neutral Protease Domain 2"/>
    <property type="match status" value="1"/>
</dbReference>
<feature type="domain" description="PDZ" evidence="1">
    <location>
        <begin position="464"/>
        <end position="510"/>
    </location>
</feature>
<evidence type="ECO:0000313" key="2">
    <source>
        <dbReference type="EMBL" id="TQV94669.1"/>
    </source>
</evidence>
<dbReference type="AlphaFoldDB" id="A0A545UZ22"/>
<keyword evidence="3" id="KW-1185">Reference proteome</keyword>
<dbReference type="EMBL" id="SPUK01000009">
    <property type="protein sequence ID" value="TQV94669.1"/>
    <property type="molecule type" value="Genomic_DNA"/>
</dbReference>
<dbReference type="Proteomes" id="UP000315783">
    <property type="component" value="Unassembled WGS sequence"/>
</dbReference>